<feature type="domain" description="MAM" evidence="6">
    <location>
        <begin position="267"/>
        <end position="430"/>
    </location>
</feature>
<feature type="signal peptide" evidence="5">
    <location>
        <begin position="1"/>
        <end position="24"/>
    </location>
</feature>
<dbReference type="InterPro" id="IPR036055">
    <property type="entry name" value="LDL_receptor-like_sf"/>
</dbReference>
<proteinExistence type="predicted"/>
<feature type="domain" description="MAM" evidence="6">
    <location>
        <begin position="55"/>
        <end position="221"/>
    </location>
</feature>
<keyword evidence="1 2" id="KW-1015">Disulfide bond</keyword>
<evidence type="ECO:0000313" key="8">
    <source>
        <dbReference type="Proteomes" id="UP001152622"/>
    </source>
</evidence>
<dbReference type="SUPFAM" id="SSF57424">
    <property type="entry name" value="LDL receptor-like module"/>
    <property type="match status" value="1"/>
</dbReference>
<dbReference type="PANTHER" id="PTHR23282:SF101">
    <property type="entry name" value="MAM DOMAIN-CONTAINING PROTEIN"/>
    <property type="match status" value="1"/>
</dbReference>
<dbReference type="SMART" id="SM00137">
    <property type="entry name" value="MAM"/>
    <property type="match status" value="5"/>
</dbReference>
<feature type="domain" description="MAM" evidence="6">
    <location>
        <begin position="453"/>
        <end position="621"/>
    </location>
</feature>
<reference evidence="7" key="1">
    <citation type="journal article" date="2023" name="Science">
        <title>Genome structures resolve the early diversification of teleost fishes.</title>
        <authorList>
            <person name="Parey E."/>
            <person name="Louis A."/>
            <person name="Montfort J."/>
            <person name="Bouchez O."/>
            <person name="Roques C."/>
            <person name="Iampietro C."/>
            <person name="Lluch J."/>
            <person name="Castinel A."/>
            <person name="Donnadieu C."/>
            <person name="Desvignes T."/>
            <person name="Floi Bucao C."/>
            <person name="Jouanno E."/>
            <person name="Wen M."/>
            <person name="Mejri S."/>
            <person name="Dirks R."/>
            <person name="Jansen H."/>
            <person name="Henkel C."/>
            <person name="Chen W.J."/>
            <person name="Zahm M."/>
            <person name="Cabau C."/>
            <person name="Klopp C."/>
            <person name="Thompson A.W."/>
            <person name="Robinson-Rechavi M."/>
            <person name="Braasch I."/>
            <person name="Lecointre G."/>
            <person name="Bobe J."/>
            <person name="Postlethwait J.H."/>
            <person name="Berthelot C."/>
            <person name="Roest Crollius H."/>
            <person name="Guiguen Y."/>
        </authorList>
    </citation>
    <scope>NUCLEOTIDE SEQUENCE</scope>
    <source>
        <strain evidence="7">WJC10195</strain>
    </source>
</reference>
<dbReference type="PANTHER" id="PTHR23282">
    <property type="entry name" value="APICAL ENDOSOMAL GLYCOPROTEIN PRECURSOR"/>
    <property type="match status" value="1"/>
</dbReference>
<dbReference type="InterPro" id="IPR002172">
    <property type="entry name" value="LDrepeatLR_classA_rpt"/>
</dbReference>
<feature type="chain" id="PRO_5040169175" description="MAM domain-containing protein" evidence="5">
    <location>
        <begin position="25"/>
        <end position="1202"/>
    </location>
</feature>
<dbReference type="GO" id="GO:0016020">
    <property type="term" value="C:membrane"/>
    <property type="evidence" value="ECO:0007669"/>
    <property type="project" value="InterPro"/>
</dbReference>
<dbReference type="CDD" id="cd06263">
    <property type="entry name" value="MAM"/>
    <property type="match status" value="5"/>
</dbReference>
<dbReference type="PROSITE" id="PS01209">
    <property type="entry name" value="LDLRA_1"/>
    <property type="match status" value="1"/>
</dbReference>
<feature type="region of interest" description="Disordered" evidence="3">
    <location>
        <begin position="1159"/>
        <end position="1202"/>
    </location>
</feature>
<keyword evidence="4" id="KW-0472">Membrane</keyword>
<keyword evidence="4" id="KW-0812">Transmembrane</keyword>
<dbReference type="OrthoDB" id="8847287at2759"/>
<dbReference type="Pfam" id="PF00057">
    <property type="entry name" value="Ldl_recept_a"/>
    <property type="match status" value="1"/>
</dbReference>
<keyword evidence="5" id="KW-0732">Signal</keyword>
<dbReference type="SMART" id="SM00192">
    <property type="entry name" value="LDLa"/>
    <property type="match status" value="2"/>
</dbReference>
<feature type="domain" description="MAM" evidence="6">
    <location>
        <begin position="781"/>
        <end position="941"/>
    </location>
</feature>
<protein>
    <recommendedName>
        <fullName evidence="6">MAM domain-containing protein</fullName>
    </recommendedName>
</protein>
<evidence type="ECO:0000256" key="2">
    <source>
        <dbReference type="PROSITE-ProRule" id="PRU00124"/>
    </source>
</evidence>
<dbReference type="PROSITE" id="PS50060">
    <property type="entry name" value="MAM_2"/>
    <property type="match status" value="6"/>
</dbReference>
<name>A0A9Q1IH88_SYNKA</name>
<evidence type="ECO:0000256" key="5">
    <source>
        <dbReference type="SAM" id="SignalP"/>
    </source>
</evidence>
<evidence type="ECO:0000259" key="6">
    <source>
        <dbReference type="PROSITE" id="PS50060"/>
    </source>
</evidence>
<dbReference type="SUPFAM" id="SSF49899">
    <property type="entry name" value="Concanavalin A-like lectins/glucanases"/>
    <property type="match status" value="6"/>
</dbReference>
<feature type="transmembrane region" description="Helical" evidence="4">
    <location>
        <begin position="1119"/>
        <end position="1141"/>
    </location>
</feature>
<dbReference type="CDD" id="cd00112">
    <property type="entry name" value="LDLa"/>
    <property type="match status" value="1"/>
</dbReference>
<feature type="disulfide bond" evidence="2">
    <location>
        <begin position="236"/>
        <end position="254"/>
    </location>
</feature>
<comment type="caution">
    <text evidence="7">The sequence shown here is derived from an EMBL/GenBank/DDBJ whole genome shotgun (WGS) entry which is preliminary data.</text>
</comment>
<keyword evidence="8" id="KW-1185">Reference proteome</keyword>
<dbReference type="Proteomes" id="UP001152622">
    <property type="component" value="Chromosome 17"/>
</dbReference>
<dbReference type="PROSITE" id="PS50068">
    <property type="entry name" value="LDLRA_2"/>
    <property type="match status" value="1"/>
</dbReference>
<dbReference type="Gene3D" id="2.60.120.200">
    <property type="match status" value="6"/>
</dbReference>
<evidence type="ECO:0000256" key="4">
    <source>
        <dbReference type="SAM" id="Phobius"/>
    </source>
</evidence>
<dbReference type="Pfam" id="PF00629">
    <property type="entry name" value="MAM"/>
    <property type="match status" value="6"/>
</dbReference>
<evidence type="ECO:0000256" key="3">
    <source>
        <dbReference type="SAM" id="MobiDB-lite"/>
    </source>
</evidence>
<evidence type="ECO:0000313" key="7">
    <source>
        <dbReference type="EMBL" id="KAJ8339466.1"/>
    </source>
</evidence>
<keyword evidence="4" id="KW-1133">Transmembrane helix</keyword>
<accession>A0A9Q1IH88</accession>
<gene>
    <name evidence="7" type="ORF">SKAU_G00362520</name>
</gene>
<dbReference type="InterPro" id="IPR023415">
    <property type="entry name" value="LDLR_class-A_CS"/>
</dbReference>
<dbReference type="InterPro" id="IPR051560">
    <property type="entry name" value="MAM_domain-containing"/>
</dbReference>
<dbReference type="InterPro" id="IPR013320">
    <property type="entry name" value="ConA-like_dom_sf"/>
</dbReference>
<dbReference type="InterPro" id="IPR000998">
    <property type="entry name" value="MAM_dom"/>
</dbReference>
<feature type="compositionally biased region" description="Polar residues" evidence="3">
    <location>
        <begin position="1159"/>
        <end position="1172"/>
    </location>
</feature>
<evidence type="ECO:0000256" key="1">
    <source>
        <dbReference type="ARBA" id="ARBA00023157"/>
    </source>
</evidence>
<dbReference type="Gene3D" id="4.10.400.10">
    <property type="entry name" value="Low-density Lipoprotein Receptor"/>
    <property type="match status" value="1"/>
</dbReference>
<dbReference type="PRINTS" id="PR00020">
    <property type="entry name" value="MAMDOMAIN"/>
</dbReference>
<dbReference type="PRINTS" id="PR00261">
    <property type="entry name" value="LDLRECEPTOR"/>
</dbReference>
<feature type="domain" description="MAM" evidence="6">
    <location>
        <begin position="631"/>
        <end position="779"/>
    </location>
</feature>
<feature type="disulfide bond" evidence="2">
    <location>
        <begin position="229"/>
        <end position="241"/>
    </location>
</feature>
<feature type="disulfide bond" evidence="2">
    <location>
        <begin position="248"/>
        <end position="263"/>
    </location>
</feature>
<dbReference type="EMBL" id="JAINUF010000017">
    <property type="protein sequence ID" value="KAJ8339466.1"/>
    <property type="molecule type" value="Genomic_DNA"/>
</dbReference>
<sequence length="1202" mass="132470">MGFSGGTWALLLLLAAVHWAVGVAQQECQTHDKCNFVCDCSDCSDEQNCGYNRGFLCDFEDPAMCGWEDQSVGSLYTWERRQRGERLPDSGPSSDYTTGTSAGWFMGVTSVSTDTLSKAVLVSPMMNQSALTCQLRLRYFIWDSGHTGLDGGALSGWVQRADGEWALVWRPQTSSFRGWREDTVYLGRIPQGFRLRLHSHRNHGRRGDVAIDQLEFLDCGLPAPAHDLCAVGSLKCRRGNCVEPHQLCDGSDDCGDGADEENCGGYLDCDFEEGLCGWDLRTFSSLKWNRMNQQNFSGYSDPKAGPGRDHSTNTASGSFLYLTKPEIMNNDWSQFQSPVLEATNSTHPCQMVLYTHQFGPRSGGLSVLVVDGAMYPVWERGGQLGDVWVKAELEFVVNVTFQIVLMGAIRDEQFGGIAVDSIRLSPGCRISNESSPNITHPQPPNDPCTSSEKMCNFQLDCENGDDEAKCGDFLYAQGITGWTDTSIGTQGWSQNLTQDVSSQGGYLYVTEFPGQQLSEAQTRTPLLGPSGPACSLEFSYRLTGRNPDIAPGLLSVSVIDGVLGTRSRMWEVVDEVEGEWLKAEVYIGSRNHRFQLELGARAKYEHAQIEVKDVHYSDCHPGHLPATGEALFCNFETDMCGWYQDQSDNFDWTLMNGMDHTIGVGRSLVVDMWNSSLRGLSGRLLSFPQSPTQGEYCLSFFYKLFGPQTGSLNVKLLSDRVEILVWTRSGAHGNRWHQGHCPIPHQHIKFQVVFEAIRSGFDGQVGIDDVSLRARPCSAPFACSFEGQACGYTSSGSSIWVHQNKISGGVRPGPESDHTLETDQGYYMITDSSVAYLPLGDVTTLTSRLRNSNPYTDCVHFWYHMGGEKPGTLNVYVKSEDGERTKIFSNSLNQGDTWRHAIGNISTSSAWQLQFEVVGAGGKQAHVAIDDIVISAHSCPPPGTKCTLENGLCGWSNTQTRDQLDWEMTSPEQEKHYSVPPFDHTLESNIGHFLLLPSSTRDTAGQEAWLLSPHLPATLGTCLKFWVHKPTSHDGGLVVVRLSGDAQEKLLSLGEVRGVWRRFDIDIVSKEEYQIVFQGVKGKNGPLALDDIQYTPGVNCAGEDTDPKSPPPSDDKGGIAASVIVMLLLVITLAALLVFYLHKRGILSTLLQAKTSSSGIVNDQYDPNTTDNVVLPPFNRRPDEGFDNATYHPGPEEQQNSV</sequence>
<feature type="domain" description="MAM" evidence="6">
    <location>
        <begin position="944"/>
        <end position="1102"/>
    </location>
</feature>
<organism evidence="7 8">
    <name type="scientific">Synaphobranchus kaupii</name>
    <name type="common">Kaup's arrowtooth eel</name>
    <dbReference type="NCBI Taxonomy" id="118154"/>
    <lineage>
        <taxon>Eukaryota</taxon>
        <taxon>Metazoa</taxon>
        <taxon>Chordata</taxon>
        <taxon>Craniata</taxon>
        <taxon>Vertebrata</taxon>
        <taxon>Euteleostomi</taxon>
        <taxon>Actinopterygii</taxon>
        <taxon>Neopterygii</taxon>
        <taxon>Teleostei</taxon>
        <taxon>Anguilliformes</taxon>
        <taxon>Synaphobranchidae</taxon>
        <taxon>Synaphobranchus</taxon>
    </lineage>
</organism>
<dbReference type="AlphaFoldDB" id="A0A9Q1IH88"/>